<dbReference type="PANTHER" id="PTHR43179">
    <property type="entry name" value="RHAMNOSYLTRANSFERASE WBBL"/>
    <property type="match status" value="1"/>
</dbReference>
<gene>
    <name evidence="6" type="ORF">METZ01_LOCUS91173</name>
</gene>
<dbReference type="GO" id="GO:0016757">
    <property type="term" value="F:glycosyltransferase activity"/>
    <property type="evidence" value="ECO:0007669"/>
    <property type="project" value="UniProtKB-KW"/>
</dbReference>
<keyword evidence="2" id="KW-0328">Glycosyltransferase</keyword>
<keyword evidence="4" id="KW-0812">Transmembrane</keyword>
<evidence type="ECO:0000256" key="3">
    <source>
        <dbReference type="ARBA" id="ARBA00022679"/>
    </source>
</evidence>
<name>A0A381VD73_9ZZZZ</name>
<dbReference type="PANTHER" id="PTHR43179:SF12">
    <property type="entry name" value="GALACTOFURANOSYLTRANSFERASE GLFT2"/>
    <property type="match status" value="1"/>
</dbReference>
<comment type="similarity">
    <text evidence="1">Belongs to the glycosyltransferase 2 family.</text>
</comment>
<dbReference type="AlphaFoldDB" id="A0A381VD73"/>
<dbReference type="CDD" id="cd04186">
    <property type="entry name" value="GT_2_like_c"/>
    <property type="match status" value="1"/>
</dbReference>
<dbReference type="InterPro" id="IPR001173">
    <property type="entry name" value="Glyco_trans_2-like"/>
</dbReference>
<keyword evidence="4" id="KW-1133">Transmembrane helix</keyword>
<sequence>VSVVIPHYAGTEILSECLTSLNNCSYPNLEIIVVDNASPDDSVYFIKSNFQNVILIQSEYNRGFAGGCNFGAQHAKGKYLLILNNDTIHDPDWIDPLVKMMESNPKISAVQPKILNYDNRDYFDYAGACGGFMDKYCFPFARGRIFNTVEKDDGQYDDPCKIFWASGTAFLTRKSTFDTLGGFDETLFAHMEEIDYHWKSQMLGNEIWVEPASVIFHKGAVTLPVSSPQKTYLNYRNSMILLLTNYPIGTSFYLFFPRFFMECISLTKEILTFKWGHALAIIKSWIWIISHLRLLMKRRKFLANNDIITPELIFHKSIVKKYFIEGKRKYTQIKN</sequence>
<evidence type="ECO:0000259" key="5">
    <source>
        <dbReference type="Pfam" id="PF00535"/>
    </source>
</evidence>
<keyword evidence="3" id="KW-0808">Transferase</keyword>
<dbReference type="SUPFAM" id="SSF53448">
    <property type="entry name" value="Nucleotide-diphospho-sugar transferases"/>
    <property type="match status" value="1"/>
</dbReference>
<dbReference type="Gene3D" id="3.90.550.10">
    <property type="entry name" value="Spore Coat Polysaccharide Biosynthesis Protein SpsA, Chain A"/>
    <property type="match status" value="1"/>
</dbReference>
<protein>
    <recommendedName>
        <fullName evidence="5">Glycosyltransferase 2-like domain-containing protein</fullName>
    </recommendedName>
</protein>
<proteinExistence type="inferred from homology"/>
<evidence type="ECO:0000256" key="1">
    <source>
        <dbReference type="ARBA" id="ARBA00006739"/>
    </source>
</evidence>
<feature type="transmembrane region" description="Helical" evidence="4">
    <location>
        <begin position="239"/>
        <end position="256"/>
    </location>
</feature>
<evidence type="ECO:0000256" key="4">
    <source>
        <dbReference type="SAM" id="Phobius"/>
    </source>
</evidence>
<reference evidence="6" key="1">
    <citation type="submission" date="2018-05" db="EMBL/GenBank/DDBJ databases">
        <authorList>
            <person name="Lanie J.A."/>
            <person name="Ng W.-L."/>
            <person name="Kazmierczak K.M."/>
            <person name="Andrzejewski T.M."/>
            <person name="Davidsen T.M."/>
            <person name="Wayne K.J."/>
            <person name="Tettelin H."/>
            <person name="Glass J.I."/>
            <person name="Rusch D."/>
            <person name="Podicherti R."/>
            <person name="Tsui H.-C.T."/>
            <person name="Winkler M.E."/>
        </authorList>
    </citation>
    <scope>NUCLEOTIDE SEQUENCE</scope>
</reference>
<dbReference type="InterPro" id="IPR029044">
    <property type="entry name" value="Nucleotide-diphossugar_trans"/>
</dbReference>
<organism evidence="6">
    <name type="scientific">marine metagenome</name>
    <dbReference type="NCBI Taxonomy" id="408172"/>
    <lineage>
        <taxon>unclassified sequences</taxon>
        <taxon>metagenomes</taxon>
        <taxon>ecological metagenomes</taxon>
    </lineage>
</organism>
<evidence type="ECO:0000313" key="6">
    <source>
        <dbReference type="EMBL" id="SVA38319.1"/>
    </source>
</evidence>
<feature type="transmembrane region" description="Helical" evidence="4">
    <location>
        <begin position="276"/>
        <end position="295"/>
    </location>
</feature>
<dbReference type="Pfam" id="PF00535">
    <property type="entry name" value="Glycos_transf_2"/>
    <property type="match status" value="1"/>
</dbReference>
<dbReference type="EMBL" id="UINC01008519">
    <property type="protein sequence ID" value="SVA38319.1"/>
    <property type="molecule type" value="Genomic_DNA"/>
</dbReference>
<feature type="domain" description="Glycosyltransferase 2-like" evidence="5">
    <location>
        <begin position="2"/>
        <end position="177"/>
    </location>
</feature>
<feature type="non-terminal residue" evidence="6">
    <location>
        <position position="1"/>
    </location>
</feature>
<accession>A0A381VD73</accession>
<keyword evidence="4" id="KW-0472">Membrane</keyword>
<evidence type="ECO:0000256" key="2">
    <source>
        <dbReference type="ARBA" id="ARBA00022676"/>
    </source>
</evidence>